<dbReference type="InterPro" id="IPR039425">
    <property type="entry name" value="RNA_pol_sigma-70-like"/>
</dbReference>
<keyword evidence="2" id="KW-0805">Transcription regulation</keyword>
<keyword evidence="8" id="KW-1185">Reference proteome</keyword>
<dbReference type="GO" id="GO:0016987">
    <property type="term" value="F:sigma factor activity"/>
    <property type="evidence" value="ECO:0007669"/>
    <property type="project" value="UniProtKB-KW"/>
</dbReference>
<dbReference type="CDD" id="cd06171">
    <property type="entry name" value="Sigma70_r4"/>
    <property type="match status" value="1"/>
</dbReference>
<dbReference type="InterPro" id="IPR013325">
    <property type="entry name" value="RNA_pol_sigma_r2"/>
</dbReference>
<comment type="caution">
    <text evidence="7">The sequence shown here is derived from an EMBL/GenBank/DDBJ whole genome shotgun (WGS) entry which is preliminary data.</text>
</comment>
<dbReference type="PANTHER" id="PTHR43133">
    <property type="entry name" value="RNA POLYMERASE ECF-TYPE SIGMA FACTO"/>
    <property type="match status" value="1"/>
</dbReference>
<dbReference type="GO" id="GO:0003677">
    <property type="term" value="F:DNA binding"/>
    <property type="evidence" value="ECO:0007669"/>
    <property type="project" value="InterPro"/>
</dbReference>
<dbReference type="EMBL" id="SJSL01000001">
    <property type="protein sequence ID" value="TCD02545.1"/>
    <property type="molecule type" value="Genomic_DNA"/>
</dbReference>
<comment type="similarity">
    <text evidence="1">Belongs to the sigma-70 factor family. ECF subfamily.</text>
</comment>
<evidence type="ECO:0000256" key="4">
    <source>
        <dbReference type="ARBA" id="ARBA00023163"/>
    </source>
</evidence>
<dbReference type="InterPro" id="IPR013324">
    <property type="entry name" value="RNA_pol_sigma_r3/r4-like"/>
</dbReference>
<keyword evidence="3" id="KW-0731">Sigma factor</keyword>
<sequence>MAAYGSFTDQELLAKLRAGDRYAFDVLYEKHWDKVYSQSFKKLNDPDLAKDITQDVFVYLWMHREDNHIENLQAYLFSAVRNNVFRALKKEGKFIPISDLIVESRLHYPDADAELLEKEFFRTYDLLIQSMPPAQQTIFRMRYHEDLSTLEIAEKLNLSRGTVQNQLTRAVTMLRASLLSMPC</sequence>
<dbReference type="SUPFAM" id="SSF88946">
    <property type="entry name" value="Sigma2 domain of RNA polymerase sigma factors"/>
    <property type="match status" value="1"/>
</dbReference>
<evidence type="ECO:0000313" key="8">
    <source>
        <dbReference type="Proteomes" id="UP000293347"/>
    </source>
</evidence>
<dbReference type="GO" id="GO:0006352">
    <property type="term" value="P:DNA-templated transcription initiation"/>
    <property type="evidence" value="ECO:0007669"/>
    <property type="project" value="InterPro"/>
</dbReference>
<evidence type="ECO:0000313" key="7">
    <source>
        <dbReference type="EMBL" id="TCD02545.1"/>
    </source>
</evidence>
<evidence type="ECO:0000259" key="6">
    <source>
        <dbReference type="Pfam" id="PF08281"/>
    </source>
</evidence>
<dbReference type="Pfam" id="PF08281">
    <property type="entry name" value="Sigma70_r4_2"/>
    <property type="match status" value="1"/>
</dbReference>
<evidence type="ECO:0000256" key="3">
    <source>
        <dbReference type="ARBA" id="ARBA00023082"/>
    </source>
</evidence>
<dbReference type="SUPFAM" id="SSF88659">
    <property type="entry name" value="Sigma3 and sigma4 domains of RNA polymerase sigma factors"/>
    <property type="match status" value="1"/>
</dbReference>
<dbReference type="Gene3D" id="1.10.1740.10">
    <property type="match status" value="1"/>
</dbReference>
<name>A0A4R0NSZ5_9SPHI</name>
<dbReference type="InterPro" id="IPR036388">
    <property type="entry name" value="WH-like_DNA-bd_sf"/>
</dbReference>
<dbReference type="RefSeq" id="WP_131592188.1">
    <property type="nucleotide sequence ID" value="NZ_SJSL01000001.1"/>
</dbReference>
<dbReference type="Pfam" id="PF04542">
    <property type="entry name" value="Sigma70_r2"/>
    <property type="match status" value="1"/>
</dbReference>
<dbReference type="InterPro" id="IPR007627">
    <property type="entry name" value="RNA_pol_sigma70_r2"/>
</dbReference>
<dbReference type="NCBIfam" id="TIGR02937">
    <property type="entry name" value="sigma70-ECF"/>
    <property type="match status" value="1"/>
</dbReference>
<dbReference type="Proteomes" id="UP000293347">
    <property type="component" value="Unassembled WGS sequence"/>
</dbReference>
<gene>
    <name evidence="7" type="ORF">EZ437_00725</name>
</gene>
<reference evidence="7 8" key="1">
    <citation type="submission" date="2019-02" db="EMBL/GenBank/DDBJ databases">
        <title>Pedobacter sp. RP-1-14 sp. nov., isolated from Arctic soil.</title>
        <authorList>
            <person name="Dahal R.H."/>
        </authorList>
    </citation>
    <scope>NUCLEOTIDE SEQUENCE [LARGE SCALE GENOMIC DNA]</scope>
    <source>
        <strain evidence="7 8">RP-1-14</strain>
    </source>
</reference>
<dbReference type="PANTHER" id="PTHR43133:SF46">
    <property type="entry name" value="RNA POLYMERASE SIGMA-70 FACTOR ECF SUBFAMILY"/>
    <property type="match status" value="1"/>
</dbReference>
<accession>A0A4R0NSZ5</accession>
<dbReference type="AlphaFoldDB" id="A0A4R0NSZ5"/>
<organism evidence="7 8">
    <name type="scientific">Pedobacter psychroterrae</name>
    <dbReference type="NCBI Taxonomy" id="2530453"/>
    <lineage>
        <taxon>Bacteria</taxon>
        <taxon>Pseudomonadati</taxon>
        <taxon>Bacteroidota</taxon>
        <taxon>Sphingobacteriia</taxon>
        <taxon>Sphingobacteriales</taxon>
        <taxon>Sphingobacteriaceae</taxon>
        <taxon>Pedobacter</taxon>
    </lineage>
</organism>
<feature type="domain" description="RNA polymerase sigma-70 region 2" evidence="5">
    <location>
        <begin position="27"/>
        <end position="92"/>
    </location>
</feature>
<dbReference type="OrthoDB" id="679904at2"/>
<feature type="domain" description="RNA polymerase sigma factor 70 region 4 type 2" evidence="6">
    <location>
        <begin position="124"/>
        <end position="172"/>
    </location>
</feature>
<dbReference type="InterPro" id="IPR013249">
    <property type="entry name" value="RNA_pol_sigma70_r4_t2"/>
</dbReference>
<keyword evidence="4" id="KW-0804">Transcription</keyword>
<evidence type="ECO:0000259" key="5">
    <source>
        <dbReference type="Pfam" id="PF04542"/>
    </source>
</evidence>
<dbReference type="Gene3D" id="1.10.10.10">
    <property type="entry name" value="Winged helix-like DNA-binding domain superfamily/Winged helix DNA-binding domain"/>
    <property type="match status" value="1"/>
</dbReference>
<dbReference type="InterPro" id="IPR014284">
    <property type="entry name" value="RNA_pol_sigma-70_dom"/>
</dbReference>
<evidence type="ECO:0000256" key="1">
    <source>
        <dbReference type="ARBA" id="ARBA00010641"/>
    </source>
</evidence>
<protein>
    <submittedName>
        <fullName evidence="7">Sigma-70 family RNA polymerase sigma factor</fullName>
    </submittedName>
</protein>
<proteinExistence type="inferred from homology"/>
<evidence type="ECO:0000256" key="2">
    <source>
        <dbReference type="ARBA" id="ARBA00023015"/>
    </source>
</evidence>